<dbReference type="InterPro" id="IPR006603">
    <property type="entry name" value="PQ-loop_rpt"/>
</dbReference>
<evidence type="ECO:0000256" key="5">
    <source>
        <dbReference type="SAM" id="MobiDB-lite"/>
    </source>
</evidence>
<reference evidence="7" key="1">
    <citation type="submission" date="2020-06" db="EMBL/GenBank/DDBJ databases">
        <title>WGS assembly of Ceratodon purpureus strain R40.</title>
        <authorList>
            <person name="Carey S.B."/>
            <person name="Jenkins J."/>
            <person name="Shu S."/>
            <person name="Lovell J.T."/>
            <person name="Sreedasyam A."/>
            <person name="Maumus F."/>
            <person name="Tiley G.P."/>
            <person name="Fernandez-Pozo N."/>
            <person name="Barry K."/>
            <person name="Chen C."/>
            <person name="Wang M."/>
            <person name="Lipzen A."/>
            <person name="Daum C."/>
            <person name="Saski C.A."/>
            <person name="Payton A.C."/>
            <person name="Mcbreen J.C."/>
            <person name="Conrad R.E."/>
            <person name="Kollar L.M."/>
            <person name="Olsson S."/>
            <person name="Huttunen S."/>
            <person name="Landis J.B."/>
            <person name="Wickett N.J."/>
            <person name="Johnson M.G."/>
            <person name="Rensing S.A."/>
            <person name="Grimwood J."/>
            <person name="Schmutz J."/>
            <person name="Mcdaniel S.F."/>
        </authorList>
    </citation>
    <scope>NUCLEOTIDE SEQUENCE</scope>
    <source>
        <strain evidence="7">R40</strain>
    </source>
</reference>
<dbReference type="AlphaFoldDB" id="A0A8T0G6K1"/>
<evidence type="ECO:0000256" key="2">
    <source>
        <dbReference type="ARBA" id="ARBA00022692"/>
    </source>
</evidence>
<feature type="transmembrane region" description="Helical" evidence="6">
    <location>
        <begin position="321"/>
        <end position="339"/>
    </location>
</feature>
<accession>A0A8T0G6K1</accession>
<evidence type="ECO:0000256" key="1">
    <source>
        <dbReference type="ARBA" id="ARBA00004141"/>
    </source>
</evidence>
<dbReference type="Pfam" id="PF04193">
    <property type="entry name" value="PQ-loop"/>
    <property type="match status" value="2"/>
</dbReference>
<feature type="region of interest" description="Disordered" evidence="5">
    <location>
        <begin position="129"/>
        <end position="149"/>
    </location>
</feature>
<feature type="transmembrane region" description="Helical" evidence="6">
    <location>
        <begin position="99"/>
        <end position="118"/>
    </location>
</feature>
<protein>
    <recommendedName>
        <fullName evidence="9">PQ-loop repeat family protein / transmembrane family protein</fullName>
    </recommendedName>
</protein>
<dbReference type="PANTHER" id="PTHR16201:SF44">
    <property type="entry name" value="SEVEN TRANSMEMBRANE PROTEIN 1"/>
    <property type="match status" value="1"/>
</dbReference>
<keyword evidence="3 6" id="KW-1133">Transmembrane helix</keyword>
<name>A0A8T0G6K1_CERPU</name>
<dbReference type="InterPro" id="IPR051415">
    <property type="entry name" value="LAAT-1"/>
</dbReference>
<keyword evidence="4 6" id="KW-0472">Membrane</keyword>
<keyword evidence="2 6" id="KW-0812">Transmembrane</keyword>
<evidence type="ECO:0000256" key="6">
    <source>
        <dbReference type="SAM" id="Phobius"/>
    </source>
</evidence>
<dbReference type="GO" id="GO:0098852">
    <property type="term" value="C:lytic vacuole membrane"/>
    <property type="evidence" value="ECO:0007669"/>
    <property type="project" value="UniProtKB-ARBA"/>
</dbReference>
<keyword evidence="8" id="KW-1185">Reference proteome</keyword>
<proteinExistence type="predicted"/>
<sequence>MEGPLADFCPAEKNCLKWVETFLKDCVCSRRDQVSLILGLMSVFSWGIAEVPQIITNFKNQSTHGVSLLFVSTWVVGDLFNVAGCYLEPATLPTQLYMALLYTITTTILVGQSVYYGYIQHWFRSRPSEGYPEATPPDAEAQRPVDTTAEGAAEPTIIRVPTSSRELYFTSARSLASSYTPTLGSYNLVGSHGGSYLDSHDQHSSSYLLAPNSLSALPSEPVRRGEGRKSSPASSILRMAASAGTLVVGSVGLSSQMSRSKGSGLIALASTTMVIQRVLGEDISVKGEVFGWIMAAIYMGGRVPQIRLNIQRGTAEGLNPLMFTFALIGNLTYVGSILVRSMAWSQLKPNLPWLVDAVVCVLLDSFVSFHDHIIFWLYMCTYEFSFLGCYRLELCRYLLSCVS</sequence>
<evidence type="ECO:0000313" key="8">
    <source>
        <dbReference type="Proteomes" id="UP000822688"/>
    </source>
</evidence>
<dbReference type="EMBL" id="CM026433">
    <property type="protein sequence ID" value="KAG0554551.1"/>
    <property type="molecule type" value="Genomic_DNA"/>
</dbReference>
<organism evidence="7 8">
    <name type="scientific">Ceratodon purpureus</name>
    <name type="common">Fire moss</name>
    <name type="synonym">Dicranum purpureum</name>
    <dbReference type="NCBI Taxonomy" id="3225"/>
    <lineage>
        <taxon>Eukaryota</taxon>
        <taxon>Viridiplantae</taxon>
        <taxon>Streptophyta</taxon>
        <taxon>Embryophyta</taxon>
        <taxon>Bryophyta</taxon>
        <taxon>Bryophytina</taxon>
        <taxon>Bryopsida</taxon>
        <taxon>Dicranidae</taxon>
        <taxon>Pseudoditrichales</taxon>
        <taxon>Ditrichaceae</taxon>
        <taxon>Ceratodon</taxon>
    </lineage>
</organism>
<evidence type="ECO:0000256" key="4">
    <source>
        <dbReference type="ARBA" id="ARBA00023136"/>
    </source>
</evidence>
<dbReference type="Gene3D" id="1.20.1280.290">
    <property type="match status" value="2"/>
</dbReference>
<comment type="subcellular location">
    <subcellularLocation>
        <location evidence="1">Membrane</location>
        <topology evidence="1">Multi-pass membrane protein</topology>
    </subcellularLocation>
</comment>
<evidence type="ECO:0000313" key="7">
    <source>
        <dbReference type="EMBL" id="KAG0554551.1"/>
    </source>
</evidence>
<dbReference type="FunFam" id="1.20.1280.290:FF:000012">
    <property type="entry name" value="Vacuolar membrane PQ loop repeat protein"/>
    <property type="match status" value="1"/>
</dbReference>
<dbReference type="FunFam" id="1.20.1280.290:FF:000009">
    <property type="entry name" value="PQ loop repeat family protein"/>
    <property type="match status" value="1"/>
</dbReference>
<evidence type="ECO:0008006" key="9">
    <source>
        <dbReference type="Google" id="ProtNLM"/>
    </source>
</evidence>
<comment type="caution">
    <text evidence="7">The sequence shown here is derived from an EMBL/GenBank/DDBJ whole genome shotgun (WGS) entry which is preliminary data.</text>
</comment>
<dbReference type="GO" id="GO:0015174">
    <property type="term" value="F:basic amino acid transmembrane transporter activity"/>
    <property type="evidence" value="ECO:0007669"/>
    <property type="project" value="UniProtKB-ARBA"/>
</dbReference>
<feature type="transmembrane region" description="Helical" evidence="6">
    <location>
        <begin position="34"/>
        <end position="55"/>
    </location>
</feature>
<feature type="transmembrane region" description="Helical" evidence="6">
    <location>
        <begin position="373"/>
        <end position="390"/>
    </location>
</feature>
<feature type="transmembrane region" description="Helical" evidence="6">
    <location>
        <begin position="67"/>
        <end position="87"/>
    </location>
</feature>
<evidence type="ECO:0000256" key="3">
    <source>
        <dbReference type="ARBA" id="ARBA00022989"/>
    </source>
</evidence>
<gene>
    <name evidence="7" type="ORF">KC19_12G099600</name>
</gene>
<dbReference type="Proteomes" id="UP000822688">
    <property type="component" value="Chromosome 12"/>
</dbReference>
<dbReference type="PANTHER" id="PTHR16201">
    <property type="entry name" value="SEVEN TRANSMEMBRANE PROTEIN 1-RELATED"/>
    <property type="match status" value="1"/>
</dbReference>
<dbReference type="SMART" id="SM00679">
    <property type="entry name" value="CTNS"/>
    <property type="match status" value="2"/>
</dbReference>